<comment type="caution">
    <text evidence="1">The sequence shown here is derived from an EMBL/GenBank/DDBJ whole genome shotgun (WGS) entry which is preliminary data.</text>
</comment>
<protein>
    <recommendedName>
        <fullName evidence="3">Capsular biosynthesis protein</fullName>
    </recommendedName>
</protein>
<proteinExistence type="predicted"/>
<dbReference type="Gene3D" id="3.90.550.20">
    <property type="match status" value="1"/>
</dbReference>
<dbReference type="InterPro" id="IPR029044">
    <property type="entry name" value="Nucleotide-diphossugar_trans"/>
</dbReference>
<dbReference type="InterPro" id="IPR008441">
    <property type="entry name" value="AfumC-like_glycosyl_Trfase"/>
</dbReference>
<reference evidence="1 2" key="1">
    <citation type="submission" date="2018-08" db="EMBL/GenBank/DDBJ databases">
        <title>A genome reference for cultivated species of the human gut microbiota.</title>
        <authorList>
            <person name="Zou Y."/>
            <person name="Xue W."/>
            <person name="Luo G."/>
        </authorList>
    </citation>
    <scope>NUCLEOTIDE SEQUENCE [LARGE SCALE GENOMIC DNA]</scope>
    <source>
        <strain evidence="1 2">AF14-27</strain>
    </source>
</reference>
<dbReference type="EMBL" id="QRZG01000019">
    <property type="protein sequence ID" value="RGV52605.1"/>
    <property type="molecule type" value="Genomic_DNA"/>
</dbReference>
<gene>
    <name evidence="1" type="ORF">DWW09_11660</name>
</gene>
<evidence type="ECO:0000313" key="1">
    <source>
        <dbReference type="EMBL" id="RGV52605.1"/>
    </source>
</evidence>
<organism evidence="1 2">
    <name type="scientific">Bacteroides clarus</name>
    <dbReference type="NCBI Taxonomy" id="626929"/>
    <lineage>
        <taxon>Bacteria</taxon>
        <taxon>Pseudomonadati</taxon>
        <taxon>Bacteroidota</taxon>
        <taxon>Bacteroidia</taxon>
        <taxon>Bacteroidales</taxon>
        <taxon>Bacteroidaceae</taxon>
        <taxon>Bacteroides</taxon>
    </lineage>
</organism>
<dbReference type="SUPFAM" id="SSF53448">
    <property type="entry name" value="Nucleotide-diphospho-sugar transferases"/>
    <property type="match status" value="1"/>
</dbReference>
<dbReference type="AlphaFoldDB" id="A0A412Y5A2"/>
<dbReference type="Pfam" id="PF05704">
    <property type="entry name" value="Caps_synth"/>
    <property type="match status" value="1"/>
</dbReference>
<dbReference type="GO" id="GO:0016757">
    <property type="term" value="F:glycosyltransferase activity"/>
    <property type="evidence" value="ECO:0007669"/>
    <property type="project" value="InterPro"/>
</dbReference>
<sequence length="316" mass="37583">MNTLKKIKSYYSELQSIQSDWGLKTLYKLRLKPLWIHYIINGGKGDRLDLEFEALTDYLINDNQELINKYQQKDSNQTPIGETAPIWVCWWQGEKQMPELVKQCYKLLKKYSGTHPVKLLTKNNYQEYIKLPPRIIMFFQIGIITIAQLSDIMRMYLISTYGGIWIDSTYWITRPFNISSEPFISVKSGNKYEPFIPRGRWAGNFIGGTKGDKYFCFMYEALVNYWNKHEHLIDYFLIDYFTLIAYNHFPDIKKQIDLYTCYCPNLTTLKMNIPYNVSNLKEIIEKNNFLKLSWKWQLHRQSNDGSPTVYNYFLSL</sequence>
<dbReference type="Proteomes" id="UP000284366">
    <property type="component" value="Unassembled WGS sequence"/>
</dbReference>
<accession>A0A412Y5A2</accession>
<name>A0A412Y5A2_9BACE</name>
<evidence type="ECO:0008006" key="3">
    <source>
        <dbReference type="Google" id="ProtNLM"/>
    </source>
</evidence>
<dbReference type="RefSeq" id="WP_118047207.1">
    <property type="nucleotide sequence ID" value="NZ_JAQCUW010000038.1"/>
</dbReference>
<evidence type="ECO:0000313" key="2">
    <source>
        <dbReference type="Proteomes" id="UP000284366"/>
    </source>
</evidence>